<evidence type="ECO:0000256" key="8">
    <source>
        <dbReference type="ARBA" id="ARBA00022827"/>
    </source>
</evidence>
<evidence type="ECO:0000256" key="5">
    <source>
        <dbReference type="ARBA" id="ARBA00021901"/>
    </source>
</evidence>
<dbReference type="Gene3D" id="1.20.58.100">
    <property type="entry name" value="Fumarate reductase/succinate dehydrogenase flavoprotein-like, C-terminal domain"/>
    <property type="match status" value="1"/>
</dbReference>
<evidence type="ECO:0000259" key="14">
    <source>
        <dbReference type="Pfam" id="PF02910"/>
    </source>
</evidence>
<dbReference type="InterPro" id="IPR005288">
    <property type="entry name" value="NadB"/>
</dbReference>
<dbReference type="NCBIfam" id="TIGR00551">
    <property type="entry name" value="nadB"/>
    <property type="match status" value="1"/>
</dbReference>
<dbReference type="Gene3D" id="3.50.50.60">
    <property type="entry name" value="FAD/NAD(P)-binding domain"/>
    <property type="match status" value="1"/>
</dbReference>
<protein>
    <recommendedName>
        <fullName evidence="5 11">L-aspartate oxidase</fullName>
        <ecNumber evidence="4 11">1.4.3.16</ecNumber>
    </recommendedName>
</protein>
<dbReference type="PANTHER" id="PTHR42716">
    <property type="entry name" value="L-ASPARTATE OXIDASE"/>
    <property type="match status" value="1"/>
</dbReference>
<dbReference type="PRINTS" id="PR00368">
    <property type="entry name" value="FADPNR"/>
</dbReference>
<dbReference type="EC" id="1.4.3.16" evidence="4 11"/>
<evidence type="ECO:0000256" key="9">
    <source>
        <dbReference type="ARBA" id="ARBA00023002"/>
    </source>
</evidence>
<evidence type="ECO:0000256" key="1">
    <source>
        <dbReference type="ARBA" id="ARBA00001974"/>
    </source>
</evidence>
<comment type="cofactor">
    <cofactor evidence="1 12">
        <name>FAD</name>
        <dbReference type="ChEBI" id="CHEBI:57692"/>
    </cofactor>
</comment>
<evidence type="ECO:0000256" key="10">
    <source>
        <dbReference type="ARBA" id="ARBA00048305"/>
    </source>
</evidence>
<gene>
    <name evidence="15" type="ORF">J2S17_001764</name>
</gene>
<evidence type="ECO:0000256" key="7">
    <source>
        <dbReference type="ARBA" id="ARBA00022642"/>
    </source>
</evidence>
<feature type="domain" description="FAD-dependent oxidoreductase 2 FAD-binding" evidence="13">
    <location>
        <begin position="6"/>
        <end position="372"/>
    </location>
</feature>
<evidence type="ECO:0000256" key="12">
    <source>
        <dbReference type="RuleBase" id="RU362049"/>
    </source>
</evidence>
<keyword evidence="8 12" id="KW-0274">FAD</keyword>
<dbReference type="Proteomes" id="UP001238088">
    <property type="component" value="Unassembled WGS sequence"/>
</dbReference>
<dbReference type="InterPro" id="IPR003953">
    <property type="entry name" value="FAD-dep_OxRdtase_2_FAD-bd"/>
</dbReference>
<organism evidence="15 16">
    <name type="scientific">Cytobacillus purgationiresistens</name>
    <dbReference type="NCBI Taxonomy" id="863449"/>
    <lineage>
        <taxon>Bacteria</taxon>
        <taxon>Bacillati</taxon>
        <taxon>Bacillota</taxon>
        <taxon>Bacilli</taxon>
        <taxon>Bacillales</taxon>
        <taxon>Bacillaceae</taxon>
        <taxon>Cytobacillus</taxon>
    </lineage>
</organism>
<evidence type="ECO:0000256" key="4">
    <source>
        <dbReference type="ARBA" id="ARBA00012173"/>
    </source>
</evidence>
<dbReference type="PANTHER" id="PTHR42716:SF2">
    <property type="entry name" value="L-ASPARTATE OXIDASE, CHLOROPLASTIC"/>
    <property type="match status" value="1"/>
</dbReference>
<feature type="domain" description="Fumarate reductase/succinate dehydrogenase flavoprotein-like C-terminal" evidence="14">
    <location>
        <begin position="418"/>
        <end position="498"/>
    </location>
</feature>
<proteinExistence type="inferred from homology"/>
<dbReference type="Pfam" id="PF00890">
    <property type="entry name" value="FAD_binding_2"/>
    <property type="match status" value="1"/>
</dbReference>
<accession>A0ABU0AF50</accession>
<comment type="pathway">
    <text evidence="2 12">Cofactor biosynthesis; NAD(+) biosynthesis; iminoaspartate from L-aspartate (oxidase route): step 1/1.</text>
</comment>
<keyword evidence="7 12" id="KW-0662">Pyridine nucleotide biosynthesis</keyword>
<dbReference type="SUPFAM" id="SSF56425">
    <property type="entry name" value="Succinate dehydrogenase/fumarate reductase flavoprotein, catalytic domain"/>
    <property type="match status" value="1"/>
</dbReference>
<dbReference type="Pfam" id="PF02910">
    <property type="entry name" value="Succ_DH_flav_C"/>
    <property type="match status" value="1"/>
</dbReference>
<reference evidence="15 16" key="1">
    <citation type="submission" date="2023-07" db="EMBL/GenBank/DDBJ databases">
        <title>Genomic Encyclopedia of Type Strains, Phase IV (KMG-IV): sequencing the most valuable type-strain genomes for metagenomic binning, comparative biology and taxonomic classification.</title>
        <authorList>
            <person name="Goeker M."/>
        </authorList>
    </citation>
    <scope>NUCLEOTIDE SEQUENCE [LARGE SCALE GENOMIC DNA]</scope>
    <source>
        <strain evidence="15 16">DSM 23494</strain>
    </source>
</reference>
<sequence length="524" mass="57894">MKQANVIIIGSGIAAMQLAKRLRHDMNVIILTKSTVSTSNSSLAQGGIAAAINKRDIPLKHYNDTLEAGRYHNDSAVVEAITRAAPSLIHELIVDGCEFDRDSEGRLLLGLEGAHSENRIVHCGGDATGKHVMEFLTADMPSNLEMIENLFVYELLVDEINKCCYGIKAKTAEGKIEMMLADHVVLATGGCGQLYSYTSNEDTVCGDGIALAYRAGAELTDMEFIQFHPTLLYIGGKTRGLVSEAVRGEGGFLVTDDGQSIMDGIHRLKDLAPRHIVSQTIYSYLKQEKQIYLDISKVKHFRRRFPTIAQLCEKNGVNLNSKLIPVVPGSHFLMGGIRSDMQGRTNIEGLYAIGEVACTGVHGANRLASNSLLEGLFFGRQLADYLNRQVQSAKGIQDRVIQLQAEAGQLLFCPTITEIKERMMDLVGIVRTEEGLLQQQKWLRQYEMNPFLSLDGLSIKDTQTYFMMITAGLITNAALMRTESRGGHYRTDYPKEQAGWQGKKMTQTIKRDGINEQIKIATST</sequence>
<dbReference type="SUPFAM" id="SSF51905">
    <property type="entry name" value="FAD/NAD(P)-binding domain"/>
    <property type="match status" value="1"/>
</dbReference>
<comment type="similarity">
    <text evidence="3 12">Belongs to the FAD-dependent oxidoreductase 2 family. NadB subfamily.</text>
</comment>
<dbReference type="GO" id="GO:0008734">
    <property type="term" value="F:L-aspartate oxidase activity"/>
    <property type="evidence" value="ECO:0007669"/>
    <property type="project" value="UniProtKB-EC"/>
</dbReference>
<evidence type="ECO:0000256" key="2">
    <source>
        <dbReference type="ARBA" id="ARBA00004950"/>
    </source>
</evidence>
<comment type="function">
    <text evidence="12">Catalyzes the oxidation of L-aspartate to iminoaspartate.</text>
</comment>
<dbReference type="InterPro" id="IPR027477">
    <property type="entry name" value="Succ_DH/fumarate_Rdtase_cat_sf"/>
</dbReference>
<dbReference type="SUPFAM" id="SSF46977">
    <property type="entry name" value="Succinate dehydrogenase/fumarate reductase flavoprotein C-terminal domain"/>
    <property type="match status" value="1"/>
</dbReference>
<evidence type="ECO:0000259" key="13">
    <source>
        <dbReference type="Pfam" id="PF00890"/>
    </source>
</evidence>
<evidence type="ECO:0000256" key="6">
    <source>
        <dbReference type="ARBA" id="ARBA00022630"/>
    </source>
</evidence>
<dbReference type="EMBL" id="JAUSUB010000006">
    <property type="protein sequence ID" value="MDQ0269892.1"/>
    <property type="molecule type" value="Genomic_DNA"/>
</dbReference>
<comment type="caution">
    <text evidence="15">The sequence shown here is derived from an EMBL/GenBank/DDBJ whole genome shotgun (WGS) entry which is preliminary data.</text>
</comment>
<dbReference type="RefSeq" id="WP_307473837.1">
    <property type="nucleotide sequence ID" value="NZ_JAUSUB010000006.1"/>
</dbReference>
<keyword evidence="16" id="KW-1185">Reference proteome</keyword>
<evidence type="ECO:0000313" key="15">
    <source>
        <dbReference type="EMBL" id="MDQ0269892.1"/>
    </source>
</evidence>
<evidence type="ECO:0000256" key="3">
    <source>
        <dbReference type="ARBA" id="ARBA00008562"/>
    </source>
</evidence>
<keyword evidence="9 12" id="KW-0560">Oxidoreductase</keyword>
<comment type="catalytic activity">
    <reaction evidence="10">
        <text>L-aspartate + O2 = iminosuccinate + H2O2</text>
        <dbReference type="Rhea" id="RHEA:25876"/>
        <dbReference type="ChEBI" id="CHEBI:15379"/>
        <dbReference type="ChEBI" id="CHEBI:16240"/>
        <dbReference type="ChEBI" id="CHEBI:29991"/>
        <dbReference type="ChEBI" id="CHEBI:77875"/>
        <dbReference type="EC" id="1.4.3.16"/>
    </reaction>
    <physiologicalReaction direction="left-to-right" evidence="10">
        <dbReference type="Rhea" id="RHEA:25877"/>
    </physiologicalReaction>
</comment>
<dbReference type="Gene3D" id="3.90.700.10">
    <property type="entry name" value="Succinate dehydrogenase/fumarate reductase flavoprotein, catalytic domain"/>
    <property type="match status" value="1"/>
</dbReference>
<comment type="subcellular location">
    <subcellularLocation>
        <location evidence="12">Cytoplasm</location>
    </subcellularLocation>
</comment>
<dbReference type="InterPro" id="IPR036188">
    <property type="entry name" value="FAD/NAD-bd_sf"/>
</dbReference>
<keyword evidence="6 12" id="KW-0285">Flavoprotein</keyword>
<dbReference type="InterPro" id="IPR015939">
    <property type="entry name" value="Fum_Rdtase/Succ_DH_flav-like_C"/>
</dbReference>
<name>A0ABU0AF50_9BACI</name>
<dbReference type="NCBIfam" id="NF005978">
    <property type="entry name" value="PRK08071.1"/>
    <property type="match status" value="1"/>
</dbReference>
<evidence type="ECO:0000313" key="16">
    <source>
        <dbReference type="Proteomes" id="UP001238088"/>
    </source>
</evidence>
<dbReference type="InterPro" id="IPR037099">
    <property type="entry name" value="Fum_R/Succ_DH_flav-like_C_sf"/>
</dbReference>
<evidence type="ECO:0000256" key="11">
    <source>
        <dbReference type="NCBIfam" id="TIGR00551"/>
    </source>
</evidence>